<dbReference type="STRING" id="5098.A0A507QUZ2"/>
<organism evidence="6 7">
    <name type="scientific">Monascus purpureus</name>
    <name type="common">Red mold</name>
    <name type="synonym">Monascus anka</name>
    <dbReference type="NCBI Taxonomy" id="5098"/>
    <lineage>
        <taxon>Eukaryota</taxon>
        <taxon>Fungi</taxon>
        <taxon>Dikarya</taxon>
        <taxon>Ascomycota</taxon>
        <taxon>Pezizomycotina</taxon>
        <taxon>Eurotiomycetes</taxon>
        <taxon>Eurotiomycetidae</taxon>
        <taxon>Eurotiales</taxon>
        <taxon>Aspergillaceae</taxon>
        <taxon>Monascus</taxon>
    </lineage>
</organism>
<dbReference type="InterPro" id="IPR057283">
    <property type="entry name" value="RGF3_WH"/>
</dbReference>
<keyword evidence="7" id="KW-1185">Reference proteome</keyword>
<feature type="compositionally biased region" description="Basic and acidic residues" evidence="3">
    <location>
        <begin position="514"/>
        <end position="524"/>
    </location>
</feature>
<feature type="compositionally biased region" description="Polar residues" evidence="3">
    <location>
        <begin position="172"/>
        <end position="207"/>
    </location>
</feature>
<dbReference type="InterPro" id="IPR011993">
    <property type="entry name" value="PH-like_dom_sf"/>
</dbReference>
<feature type="compositionally biased region" description="Basic and acidic residues" evidence="3">
    <location>
        <begin position="608"/>
        <end position="628"/>
    </location>
</feature>
<dbReference type="InterPro" id="IPR041675">
    <property type="entry name" value="PH_5"/>
</dbReference>
<dbReference type="Proteomes" id="UP000319663">
    <property type="component" value="Unassembled WGS sequence"/>
</dbReference>
<evidence type="ECO:0000256" key="2">
    <source>
        <dbReference type="ARBA" id="ARBA00022658"/>
    </source>
</evidence>
<reference evidence="6 7" key="1">
    <citation type="submission" date="2019-06" db="EMBL/GenBank/DDBJ databases">
        <title>Wine fermentation using esterase from Monascus purpureus.</title>
        <authorList>
            <person name="Geng C."/>
            <person name="Zhang Y."/>
        </authorList>
    </citation>
    <scope>NUCLEOTIDE SEQUENCE [LARGE SCALE GENOMIC DNA]</scope>
    <source>
        <strain evidence="6">HQ1</strain>
    </source>
</reference>
<dbReference type="InterPro" id="IPR001180">
    <property type="entry name" value="CNH_dom"/>
</dbReference>
<dbReference type="CDD" id="cd00160">
    <property type="entry name" value="RhoGEF"/>
    <property type="match status" value="1"/>
</dbReference>
<feature type="region of interest" description="Disordered" evidence="3">
    <location>
        <begin position="139"/>
        <end position="322"/>
    </location>
</feature>
<dbReference type="Pfam" id="PF15405">
    <property type="entry name" value="PH_5"/>
    <property type="match status" value="1"/>
</dbReference>
<dbReference type="PANTHER" id="PTHR46572">
    <property type="entry name" value="RHO1 GDP-GTP EXCHANGE PROTEIN 1-RELATED"/>
    <property type="match status" value="1"/>
</dbReference>
<dbReference type="PANTHER" id="PTHR46572:SF1">
    <property type="entry name" value="RHO1 GUANINE NUCLEOTIDE EXCHANGE FACTOR TUS1"/>
    <property type="match status" value="1"/>
</dbReference>
<feature type="region of interest" description="Disordered" evidence="3">
    <location>
        <begin position="1136"/>
        <end position="1157"/>
    </location>
</feature>
<feature type="compositionally biased region" description="Low complexity" evidence="3">
    <location>
        <begin position="271"/>
        <end position="282"/>
    </location>
</feature>
<comment type="caution">
    <text evidence="6">The sequence shown here is derived from an EMBL/GenBank/DDBJ whole genome shotgun (WGS) entry which is preliminary data.</text>
</comment>
<dbReference type="Gene3D" id="1.20.900.10">
    <property type="entry name" value="Dbl homology (DH) domain"/>
    <property type="match status" value="1"/>
</dbReference>
<dbReference type="PROSITE" id="PS50010">
    <property type="entry name" value="DH_2"/>
    <property type="match status" value="1"/>
</dbReference>
<dbReference type="PROSITE" id="PS50219">
    <property type="entry name" value="CNH"/>
    <property type="match status" value="1"/>
</dbReference>
<dbReference type="EMBL" id="VIFY01000096">
    <property type="protein sequence ID" value="TQB70753.1"/>
    <property type="molecule type" value="Genomic_DNA"/>
</dbReference>
<gene>
    <name evidence="6" type="ORF">MPDQ_008100</name>
</gene>
<dbReference type="Gene3D" id="2.30.29.30">
    <property type="entry name" value="Pleckstrin-homology domain (PH domain)/Phosphotyrosine-binding domain (PTB)"/>
    <property type="match status" value="1"/>
</dbReference>
<name>A0A507QUZ2_MONPU</name>
<dbReference type="Pfam" id="PF23582">
    <property type="entry name" value="WHD_RGF3"/>
    <property type="match status" value="1"/>
</dbReference>
<evidence type="ECO:0000313" key="6">
    <source>
        <dbReference type="EMBL" id="TQB70753.1"/>
    </source>
</evidence>
<dbReference type="GO" id="GO:0005085">
    <property type="term" value="F:guanyl-nucleotide exchange factor activity"/>
    <property type="evidence" value="ECO:0007669"/>
    <property type="project" value="UniProtKB-KW"/>
</dbReference>
<proteinExistence type="predicted"/>
<accession>A0A507QUZ2</accession>
<dbReference type="SUPFAM" id="SSF48065">
    <property type="entry name" value="DBL homology domain (DH-domain)"/>
    <property type="match status" value="1"/>
</dbReference>
<dbReference type="InterPro" id="IPR000219">
    <property type="entry name" value="DH_dom"/>
</dbReference>
<dbReference type="SMART" id="SM00233">
    <property type="entry name" value="PH"/>
    <property type="match status" value="1"/>
</dbReference>
<feature type="region of interest" description="Disordered" evidence="3">
    <location>
        <begin position="443"/>
        <end position="524"/>
    </location>
</feature>
<feature type="region of interest" description="Disordered" evidence="3">
    <location>
        <begin position="584"/>
        <end position="629"/>
    </location>
</feature>
<dbReference type="Pfam" id="PF00780">
    <property type="entry name" value="CNH"/>
    <property type="match status" value="1"/>
</dbReference>
<feature type="compositionally biased region" description="Polar residues" evidence="3">
    <location>
        <begin position="585"/>
        <end position="603"/>
    </location>
</feature>
<evidence type="ECO:0000313" key="7">
    <source>
        <dbReference type="Proteomes" id="UP000319663"/>
    </source>
</evidence>
<evidence type="ECO:0000259" key="5">
    <source>
        <dbReference type="PROSITE" id="PS50219"/>
    </source>
</evidence>
<sequence length="1625" mass="180031">MSQYQNGQQAFYSQYPHAQQGAQQLRRASSFDAGDDAQPLDGLHSRNANARDWNSRYSLHGNAPSSGGYDDDLVSMYSHLSSSSSTNAIPNRTPTHVAYLHQNATPTSPSQPIYNPQQFAASLSQAQPATYNPLAYSASVRSPPQHQTYNPTAYQSTSTLGYGPAGVRQRPSAASQYGYSPTSPTTAQNPYSSTPEQSYGFPQQTASPAVPPAGTLPYPDYAPRSPMRAAAGFNVSSAVDEQPPEPPAHLTPTEGPYSGRLSGSWSTARRSLPSLPPQQSLPVRTDILNRHPHARPLPGPPPEAEASLQPSPRPTEEQSSEELMEELEAAMTNGRHGSTHSDGIMAMGTGQCINYDVYSDESDAEAAAGLAMMKLADEEDRRRAEAVSSVPAAGASPYTDFSSDDGVVADLSLYSGGYDAHLHYGNEPDLGRTSDLADNSLHTSNWSADDRTPSADGYMSWGSGQHFPEYPSDTRVDAAGTGGLAEPDSLGRRLSFDYGDEVDGPLATTPGDPSRSDSDGADKEEHRDFFFHPGMQPLPPVPVEPVNNPNLRRNLMPAGTYRHQEQDGEFAQYLHQTFYPLSPDSFGQTVPGSTFPRSTSVTSPPHGPRADTPIRSKTDADREKHKSQQDLLLQRGLDAQANSMGLDLPTIPAKKFTPSKLSSEQFRKCTEPWALSAIVAWVRELSEDETDLRRSTIVEAFVSLFTHKVPTMNVADAETLAAKVVMDMLNEQVLVKEEEWVKFGPGTLSGVLFQITGTGCYSSRLHMQETEVFGRCYSHHCMRTLKKVNLKAQVLGPEKKAEDWVTFYKIPKEVWSSYPKKEIDLQNNLHEIVTTEDLYIGQLDVLRKLYRDQLANMQPPIITPKRLDRFLKDVFGKVDAVKKVNEDFLLAQLKYRQKEQGPFIVGFSDIFREWIRKAKAAYISYAETFPNANYLVRKEAERNLHFREFLNRVRDDKLSNRLGWDTYLKAPITRIQRYTLLLATVQKNMVKDSEEKANVEQAIKEIKIVALECDNKVGEMTKKVDLLELSQKLQLRPEMKNQVELNLEHLGREIIFRSDLQRQGTTRFNIVDAHAILFDHYLVLAKASTSKMGKYSGYDVSKMPIPMDLLVLESTNDDPVVKSAVRGIATVGGSAALPQAGNGNQTSSNGTVGPTTTLENSSDKVLYPFKIKHLGKSSTYTLYAFSAQNRQDWCQKIIEAKTRHARALFAQNAEPFRLRVLADTAFAYTESQAPRSVVIEGTPIDRAIRDVEERYRSRSKPRPVCRNEVNCSTVFQQSSGRLICAVGTDSGVYMSAYDDPRGWFRAIPFGRVTQLAVFEEFNLLLLIADKSLFSYQLDAVLSANGGPLPASNGSSRRAPQKLSGGREVGFFAVGRLKDRTLVLYKKRDGLSSTFKVLEPVLQKSASTRSRFFPSRRGNTDYFREYDEFYIPAESYAVNLFHTTLAISTHRGVEVLTLDKKQPWSVPLLRSDAPEAQAYLSSIAGRIKDLRPLGMFRLSESEFLVTYTECAVYVNQHGDVSRSVVMEFVGKAQTACLYGKFLVLFNEDFVEVRNAMNGRLRQVIPGRNVVCLDTGGSFPASSSGISANGIAHAGSTGHTVKFSMQHPEDEKSQILLELIENDGQTD</sequence>
<evidence type="ECO:0000256" key="3">
    <source>
        <dbReference type="SAM" id="MobiDB-lite"/>
    </source>
</evidence>
<dbReference type="InterPro" id="IPR001849">
    <property type="entry name" value="PH_domain"/>
</dbReference>
<dbReference type="Pfam" id="PF00621">
    <property type="entry name" value="RhoGEF"/>
    <property type="match status" value="1"/>
</dbReference>
<feature type="compositionally biased region" description="Polar residues" evidence="3">
    <location>
        <begin position="1141"/>
        <end position="1157"/>
    </location>
</feature>
<feature type="region of interest" description="Disordered" evidence="3">
    <location>
        <begin position="1"/>
        <end position="50"/>
    </location>
</feature>
<evidence type="ECO:0000256" key="1">
    <source>
        <dbReference type="ARBA" id="ARBA00022553"/>
    </source>
</evidence>
<feature type="compositionally biased region" description="Polar residues" evidence="3">
    <location>
        <begin position="1"/>
        <end position="27"/>
    </location>
</feature>
<protein>
    <recommendedName>
        <fullName evidence="8">RHO1 GDP-GTP exchange protein 2</fullName>
    </recommendedName>
</protein>
<dbReference type="InterPro" id="IPR035899">
    <property type="entry name" value="DBL_dom_sf"/>
</dbReference>
<dbReference type="SMART" id="SM00325">
    <property type="entry name" value="RhoGEF"/>
    <property type="match status" value="1"/>
</dbReference>
<dbReference type="SMART" id="SM00036">
    <property type="entry name" value="CNH"/>
    <property type="match status" value="1"/>
</dbReference>
<evidence type="ECO:0008006" key="8">
    <source>
        <dbReference type="Google" id="ProtNLM"/>
    </source>
</evidence>
<keyword evidence="2" id="KW-0344">Guanine-nucleotide releasing factor</keyword>
<dbReference type="InterPro" id="IPR052233">
    <property type="entry name" value="Rho-type_GEFs"/>
</dbReference>
<feature type="compositionally biased region" description="Polar residues" evidence="3">
    <location>
        <begin position="139"/>
        <end position="160"/>
    </location>
</feature>
<feature type="domain" description="DH" evidence="4">
    <location>
        <begin position="824"/>
        <end position="1016"/>
    </location>
</feature>
<evidence type="ECO:0000259" key="4">
    <source>
        <dbReference type="PROSITE" id="PS50010"/>
    </source>
</evidence>
<feature type="domain" description="CNH" evidence="5">
    <location>
        <begin position="1266"/>
        <end position="1578"/>
    </location>
</feature>
<dbReference type="SUPFAM" id="SSF50729">
    <property type="entry name" value="PH domain-like"/>
    <property type="match status" value="1"/>
</dbReference>
<keyword evidence="1" id="KW-0597">Phosphoprotein</keyword>